<dbReference type="GeneID" id="82535267"/>
<dbReference type="Proteomes" id="UP000256650">
    <property type="component" value="Unassembled WGS sequence"/>
</dbReference>
<evidence type="ECO:0000256" key="2">
    <source>
        <dbReference type="ARBA" id="ARBA00022552"/>
    </source>
</evidence>
<keyword evidence="5" id="KW-0949">S-adenosyl-L-methionine</keyword>
<dbReference type="InterPro" id="IPR018063">
    <property type="entry name" value="SAM_MeTrfase_RsmI_CS"/>
</dbReference>
<dbReference type="OrthoDB" id="9809084at2"/>
<sequence length="277" mass="31699">MVTFLPTPIGNLQDITLRTIEALKHCEVLLCEDTRVSKRLIALLTERGILSFRDYQYFSFHTHNASQFLSQATEEFFSQKIGFLSDAGMPCISDPGVELVRFLQERSLPYEVLGGISAVTLAVAFSGIIEKEFSFLGFLPHKIKERLESLHRAFKSPYPVVFYESTHRLLETLELMTQIDSLRIVFLAKELTKKHQQTFKDTLKQIKESFTQKCRKDSAFLKGEWVIILSPTTDQQEEKVLTQEMVLSLEIPPKIKAKILAKLKGGNASEYYELLTK</sequence>
<keyword evidence="3 7" id="KW-0489">Methyltransferase</keyword>
<keyword evidence="1" id="KW-0963">Cytoplasm</keyword>
<dbReference type="GO" id="GO:0006364">
    <property type="term" value="P:rRNA processing"/>
    <property type="evidence" value="ECO:0007669"/>
    <property type="project" value="UniProtKB-KW"/>
</dbReference>
<dbReference type="PIRSF" id="PIRSF005917">
    <property type="entry name" value="MTase_YraL"/>
    <property type="match status" value="1"/>
</dbReference>
<dbReference type="PANTHER" id="PTHR46111:SF1">
    <property type="entry name" value="RIBOSOMAL RNA SMALL SUBUNIT METHYLTRANSFERASE I"/>
    <property type="match status" value="1"/>
</dbReference>
<gene>
    <name evidence="7" type="primary">rsmI</name>
    <name evidence="7" type="ORF">CQA43_03085</name>
</gene>
<evidence type="ECO:0000256" key="1">
    <source>
        <dbReference type="ARBA" id="ARBA00022490"/>
    </source>
</evidence>
<feature type="domain" description="Tetrapyrrole methylase" evidence="6">
    <location>
        <begin position="1"/>
        <end position="206"/>
    </location>
</feature>
<keyword evidence="4 7" id="KW-0808">Transferase</keyword>
<evidence type="ECO:0000259" key="6">
    <source>
        <dbReference type="Pfam" id="PF00590"/>
    </source>
</evidence>
<evidence type="ECO:0000256" key="4">
    <source>
        <dbReference type="ARBA" id="ARBA00022679"/>
    </source>
</evidence>
<dbReference type="Gene3D" id="3.30.950.10">
    <property type="entry name" value="Methyltransferase, Cobalt-precorrin-4 Transmethylase, Domain 2"/>
    <property type="match status" value="1"/>
</dbReference>
<dbReference type="AlphaFoldDB" id="A0A3D8IFD4"/>
<dbReference type="PANTHER" id="PTHR46111">
    <property type="entry name" value="RIBOSOMAL RNA SMALL SUBUNIT METHYLTRANSFERASE I"/>
    <property type="match status" value="1"/>
</dbReference>
<dbReference type="GO" id="GO:0008168">
    <property type="term" value="F:methyltransferase activity"/>
    <property type="evidence" value="ECO:0007669"/>
    <property type="project" value="UniProtKB-KW"/>
</dbReference>
<dbReference type="GO" id="GO:0032259">
    <property type="term" value="P:methylation"/>
    <property type="evidence" value="ECO:0007669"/>
    <property type="project" value="UniProtKB-KW"/>
</dbReference>
<dbReference type="RefSeq" id="WP_115551143.1">
    <property type="nucleotide sequence ID" value="NZ_CAONBV010000058.1"/>
</dbReference>
<organism evidence="7 8">
    <name type="scientific">Helicobacter ganmani</name>
    <dbReference type="NCBI Taxonomy" id="60246"/>
    <lineage>
        <taxon>Bacteria</taxon>
        <taxon>Pseudomonadati</taxon>
        <taxon>Campylobacterota</taxon>
        <taxon>Epsilonproteobacteria</taxon>
        <taxon>Campylobacterales</taxon>
        <taxon>Helicobacteraceae</taxon>
        <taxon>Helicobacter</taxon>
    </lineage>
</organism>
<dbReference type="NCBIfam" id="TIGR00096">
    <property type="entry name" value="16S rRNA (cytidine(1402)-2'-O)-methyltransferase"/>
    <property type="match status" value="1"/>
</dbReference>
<dbReference type="InterPro" id="IPR014776">
    <property type="entry name" value="4pyrrole_Mease_sub2"/>
</dbReference>
<dbReference type="EMBL" id="NXLS01000002">
    <property type="protein sequence ID" value="RDU63818.1"/>
    <property type="molecule type" value="Genomic_DNA"/>
</dbReference>
<dbReference type="PROSITE" id="PS01296">
    <property type="entry name" value="RSMI"/>
    <property type="match status" value="1"/>
</dbReference>
<evidence type="ECO:0000313" key="7">
    <source>
        <dbReference type="EMBL" id="RDU63818.1"/>
    </source>
</evidence>
<name>A0A3D8IFD4_9HELI</name>
<proteinExistence type="predicted"/>
<evidence type="ECO:0000313" key="8">
    <source>
        <dbReference type="Proteomes" id="UP000256650"/>
    </source>
</evidence>
<reference evidence="7 8" key="1">
    <citation type="submission" date="2018-04" db="EMBL/GenBank/DDBJ databases">
        <title>Novel Campyloabacter and Helicobacter Species and Strains.</title>
        <authorList>
            <person name="Mannion A.J."/>
            <person name="Shen Z."/>
            <person name="Fox J.G."/>
        </authorList>
    </citation>
    <scope>NUCLEOTIDE SEQUENCE [LARGE SCALE GENOMIC DNA]</scope>
    <source>
        <strain evidence="7 8">MIT 99-5101</strain>
    </source>
</reference>
<protein>
    <submittedName>
        <fullName evidence="7">16S rRNA (Cytidine(1402)-2'-O)-methyltransferase</fullName>
    </submittedName>
</protein>
<evidence type="ECO:0000256" key="3">
    <source>
        <dbReference type="ARBA" id="ARBA00022603"/>
    </source>
</evidence>
<keyword evidence="8" id="KW-1185">Reference proteome</keyword>
<comment type="caution">
    <text evidence="7">The sequence shown here is derived from an EMBL/GenBank/DDBJ whole genome shotgun (WGS) entry which is preliminary data.</text>
</comment>
<dbReference type="Gene3D" id="3.40.1010.10">
    <property type="entry name" value="Cobalt-precorrin-4 Transmethylase, Domain 1"/>
    <property type="match status" value="1"/>
</dbReference>
<dbReference type="Pfam" id="PF00590">
    <property type="entry name" value="TP_methylase"/>
    <property type="match status" value="1"/>
</dbReference>
<dbReference type="InterPro" id="IPR000878">
    <property type="entry name" value="4pyrrol_Mease"/>
</dbReference>
<dbReference type="InterPro" id="IPR014777">
    <property type="entry name" value="4pyrrole_Mease_sub1"/>
</dbReference>
<evidence type="ECO:0000256" key="5">
    <source>
        <dbReference type="ARBA" id="ARBA00022691"/>
    </source>
</evidence>
<dbReference type="InterPro" id="IPR035996">
    <property type="entry name" value="4pyrrol_Methylase_sf"/>
</dbReference>
<dbReference type="InterPro" id="IPR008189">
    <property type="entry name" value="rRNA_ssu_MeTfrase_I"/>
</dbReference>
<dbReference type="CDD" id="cd11648">
    <property type="entry name" value="RsmI"/>
    <property type="match status" value="1"/>
</dbReference>
<keyword evidence="2" id="KW-0698">rRNA processing</keyword>
<dbReference type="SUPFAM" id="SSF53790">
    <property type="entry name" value="Tetrapyrrole methylase"/>
    <property type="match status" value="1"/>
</dbReference>
<accession>A0A3D8IFD4</accession>